<reference evidence="2" key="1">
    <citation type="submission" date="2022-11" db="UniProtKB">
        <authorList>
            <consortium name="WormBaseParasite"/>
        </authorList>
    </citation>
    <scope>IDENTIFICATION</scope>
</reference>
<protein>
    <submittedName>
        <fullName evidence="2">Dolichyl-diphosphooligosaccharide--protein glycosyltransferase subunit 1</fullName>
    </submittedName>
</protein>
<evidence type="ECO:0000313" key="2">
    <source>
        <dbReference type="WBParaSite" id="ES5_v2.g14008.t1"/>
    </source>
</evidence>
<organism evidence="1 2">
    <name type="scientific">Panagrolaimus sp. ES5</name>
    <dbReference type="NCBI Taxonomy" id="591445"/>
    <lineage>
        <taxon>Eukaryota</taxon>
        <taxon>Metazoa</taxon>
        <taxon>Ecdysozoa</taxon>
        <taxon>Nematoda</taxon>
        <taxon>Chromadorea</taxon>
        <taxon>Rhabditida</taxon>
        <taxon>Tylenchina</taxon>
        <taxon>Panagrolaimomorpha</taxon>
        <taxon>Panagrolaimoidea</taxon>
        <taxon>Panagrolaimidae</taxon>
        <taxon>Panagrolaimus</taxon>
    </lineage>
</organism>
<accession>A0AC34F9R5</accession>
<evidence type="ECO:0000313" key="1">
    <source>
        <dbReference type="Proteomes" id="UP000887579"/>
    </source>
</evidence>
<proteinExistence type="predicted"/>
<name>A0AC34F9R5_9BILA</name>
<dbReference type="Proteomes" id="UP000887579">
    <property type="component" value="Unplaced"/>
</dbReference>
<dbReference type="WBParaSite" id="ES5_v2.g14008.t1">
    <property type="protein sequence ID" value="ES5_v2.g14008.t1"/>
    <property type="gene ID" value="ES5_v2.g14008"/>
</dbReference>
<sequence>MRAGLLVMFLLGMLYNKIPFSDVTVIISRSININPEFSIYVINIKAKNKGNDVSYFIHPISKEERQHLSHITAFEENGRIQLDVSQLEDSDGRRPGYVYYKIDFFSPLMKDSTLEFQIQYVLSEYWKSYPLQNKSQIVSWEGSLNYVSVYPIESDNTAVTIENAKILSCTGIKLNRNKIQYGPTEKIAPFTSIAS</sequence>